<protein>
    <submittedName>
        <fullName evidence="6">ABC transporter substrate-binding protein</fullName>
    </submittedName>
</protein>
<dbReference type="InterPro" id="IPR028081">
    <property type="entry name" value="Leu-bd"/>
</dbReference>
<dbReference type="GO" id="GO:0006865">
    <property type="term" value="P:amino acid transport"/>
    <property type="evidence" value="ECO:0007669"/>
    <property type="project" value="UniProtKB-KW"/>
</dbReference>
<evidence type="ECO:0000256" key="1">
    <source>
        <dbReference type="ARBA" id="ARBA00010062"/>
    </source>
</evidence>
<dbReference type="RefSeq" id="WP_227309270.1">
    <property type="nucleotide sequence ID" value="NZ_JAESVA010000008.1"/>
</dbReference>
<dbReference type="PANTHER" id="PTHR30483:SF37">
    <property type="entry name" value="ABC TRANSPORTER SUBSTRATE-BINDING PROTEIN"/>
    <property type="match status" value="1"/>
</dbReference>
<evidence type="ECO:0000256" key="2">
    <source>
        <dbReference type="ARBA" id="ARBA00022448"/>
    </source>
</evidence>
<evidence type="ECO:0000313" key="6">
    <source>
        <dbReference type="EMBL" id="MCB8882608.1"/>
    </source>
</evidence>
<dbReference type="Pfam" id="PF13458">
    <property type="entry name" value="Peripla_BP_6"/>
    <property type="match status" value="1"/>
</dbReference>
<comment type="caution">
    <text evidence="6">The sequence shown here is derived from an EMBL/GenBank/DDBJ whole genome shotgun (WGS) entry which is preliminary data.</text>
</comment>
<keyword evidence="2" id="KW-0813">Transport</keyword>
<name>A0A963Z6A3_9PROT</name>
<comment type="similarity">
    <text evidence="1">Belongs to the leucine-binding protein family.</text>
</comment>
<gene>
    <name evidence="6" type="ORF">ACELLULO517_20345</name>
</gene>
<organism evidence="6 7">
    <name type="scientific">Acidisoma cellulosilyticum</name>
    <dbReference type="NCBI Taxonomy" id="2802395"/>
    <lineage>
        <taxon>Bacteria</taxon>
        <taxon>Pseudomonadati</taxon>
        <taxon>Pseudomonadota</taxon>
        <taxon>Alphaproteobacteria</taxon>
        <taxon>Acetobacterales</taxon>
        <taxon>Acidocellaceae</taxon>
        <taxon>Acidisoma</taxon>
    </lineage>
</organism>
<dbReference type="InterPro" id="IPR000709">
    <property type="entry name" value="Leu_Ile_Val-bd"/>
</dbReference>
<keyword evidence="4" id="KW-0029">Amino-acid transport</keyword>
<dbReference type="Proteomes" id="UP000721844">
    <property type="component" value="Unassembled WGS sequence"/>
</dbReference>
<reference evidence="6 7" key="1">
    <citation type="journal article" date="2021" name="Microorganisms">
        <title>Acidisoma silvae sp. nov. and Acidisomacellulosilytica sp. nov., Two Acidophilic Bacteria Isolated from Decaying Wood, Hydrolyzing Cellulose and Producing Poly-3-hydroxybutyrate.</title>
        <authorList>
            <person name="Mieszkin S."/>
            <person name="Pouder E."/>
            <person name="Uroz S."/>
            <person name="Simon-Colin C."/>
            <person name="Alain K."/>
        </authorList>
    </citation>
    <scope>NUCLEOTIDE SEQUENCE [LARGE SCALE GENOMIC DNA]</scope>
    <source>
        <strain evidence="6 7">HW T5.17</strain>
    </source>
</reference>
<proteinExistence type="inferred from homology"/>
<evidence type="ECO:0000259" key="5">
    <source>
        <dbReference type="Pfam" id="PF13458"/>
    </source>
</evidence>
<keyword evidence="3" id="KW-0732">Signal</keyword>
<dbReference type="InterPro" id="IPR028082">
    <property type="entry name" value="Peripla_BP_I"/>
</dbReference>
<dbReference type="PANTHER" id="PTHR30483">
    <property type="entry name" value="LEUCINE-SPECIFIC-BINDING PROTEIN"/>
    <property type="match status" value="1"/>
</dbReference>
<dbReference type="InterPro" id="IPR051010">
    <property type="entry name" value="BCAA_transport"/>
</dbReference>
<evidence type="ECO:0000313" key="7">
    <source>
        <dbReference type="Proteomes" id="UP000721844"/>
    </source>
</evidence>
<keyword evidence="7" id="KW-1185">Reference proteome</keyword>
<sequence length="406" mass="42383">MATAAAVGLHVAAARAADDKPIVFVAAIIESGPFKVTDNQNLAGVRYAVDQINKSGGINGHPIKLDIVDTELNAAATRRKVTDAILNDDAKAIIGASGSDIVNALVSVGQKNHVPVFAFAGEADDMTGARFQPALFRFASNTSMHASAIVYAMKHFYPNVKKVFLLDEDYAFGHESEAGFKAALKTVAPGVEVAGSVFHPRGVADFSPYLQQIQASGADFVLTADWGADLVKLMTQAQSFGLKPRIGGTFVADPEILKGIGNAGIGDIGADVYQPTIDTPENKAFVTAWHTGHAGSDVPWPTASVGKSYITTELAAAIFTKAGSTDFDTVVKTAEGFKLDSIAGPLVIRACDHQVQIGQATGQVVPTNNNPYPFPFIGTAFIAPLSAIAVAPQDTGNPRCSSAAAN</sequence>
<dbReference type="EMBL" id="JAESVA010000008">
    <property type="protein sequence ID" value="MCB8882608.1"/>
    <property type="molecule type" value="Genomic_DNA"/>
</dbReference>
<accession>A0A963Z6A3</accession>
<evidence type="ECO:0000256" key="4">
    <source>
        <dbReference type="ARBA" id="ARBA00022970"/>
    </source>
</evidence>
<dbReference type="PRINTS" id="PR00337">
    <property type="entry name" value="LEUILEVALBP"/>
</dbReference>
<dbReference type="SUPFAM" id="SSF53822">
    <property type="entry name" value="Periplasmic binding protein-like I"/>
    <property type="match status" value="1"/>
</dbReference>
<dbReference type="Gene3D" id="3.40.50.2300">
    <property type="match status" value="2"/>
</dbReference>
<evidence type="ECO:0000256" key="3">
    <source>
        <dbReference type="ARBA" id="ARBA00022729"/>
    </source>
</evidence>
<dbReference type="AlphaFoldDB" id="A0A963Z6A3"/>
<feature type="domain" description="Leucine-binding protein" evidence="5">
    <location>
        <begin position="31"/>
        <end position="356"/>
    </location>
</feature>